<dbReference type="STRING" id="28125.HMPREF3202_02028"/>
<proteinExistence type="predicted"/>
<dbReference type="eggNOG" id="ENOG50347JS">
    <property type="taxonomic scope" value="Bacteria"/>
</dbReference>
<sequence>MANWASTSYVIEGSKEDVIKVYQVIDDFMEGRKKPVAETASDGWEGNIVKTLGATNEQMKKYLRGFIQYYEYDGDVLRIDAEEAWGATDFYEVLGELMPNLTIYFSVEEPGCEIYATNDAEGKYFSDRFYVESAINNQYDHEYFSEEEEAMSYVAELMGREHVTKEDIDKWNEEQEDYDAYIYVHEYKVVA</sequence>
<dbReference type="RefSeq" id="WP_061315435.1">
    <property type="nucleotide sequence ID" value="NZ_KQ965710.1"/>
</dbReference>
<dbReference type="AlphaFoldDB" id="A0A137SRQ2"/>
<organism evidence="1 2">
    <name type="scientific">Prevotella bivia</name>
    <dbReference type="NCBI Taxonomy" id="28125"/>
    <lineage>
        <taxon>Bacteria</taxon>
        <taxon>Pseudomonadati</taxon>
        <taxon>Bacteroidota</taxon>
        <taxon>Bacteroidia</taxon>
        <taxon>Bacteroidales</taxon>
        <taxon>Prevotellaceae</taxon>
        <taxon>Prevotella</taxon>
    </lineage>
</organism>
<evidence type="ECO:0000313" key="2">
    <source>
        <dbReference type="Proteomes" id="UP000070093"/>
    </source>
</evidence>
<accession>A0A137SRQ2</accession>
<evidence type="ECO:0008006" key="3">
    <source>
        <dbReference type="Google" id="ProtNLM"/>
    </source>
</evidence>
<reference evidence="1 2" key="1">
    <citation type="submission" date="2016-02" db="EMBL/GenBank/DDBJ databases">
        <authorList>
            <person name="Wen L."/>
            <person name="He K."/>
            <person name="Yang H."/>
        </authorList>
    </citation>
    <scope>NUCLEOTIDE SEQUENCE [LARGE SCALE GENOMIC DNA]</scope>
    <source>
        <strain evidence="1 2">GED7880</strain>
    </source>
</reference>
<dbReference type="PATRIC" id="fig|28125.4.peg.2024"/>
<gene>
    <name evidence="1" type="ORF">HMPREF3202_02028</name>
</gene>
<dbReference type="Proteomes" id="UP000070093">
    <property type="component" value="Unassembled WGS sequence"/>
</dbReference>
<dbReference type="EMBL" id="LTAG01000117">
    <property type="protein sequence ID" value="KXO15057.1"/>
    <property type="molecule type" value="Genomic_DNA"/>
</dbReference>
<protein>
    <recommendedName>
        <fullName evidence="3">YubB ferredoxin-like domain-containing protein</fullName>
    </recommendedName>
</protein>
<name>A0A137SRQ2_9BACT</name>
<evidence type="ECO:0000313" key="1">
    <source>
        <dbReference type="EMBL" id="KXO15057.1"/>
    </source>
</evidence>
<comment type="caution">
    <text evidence="1">The sequence shown here is derived from an EMBL/GenBank/DDBJ whole genome shotgun (WGS) entry which is preliminary data.</text>
</comment>